<evidence type="ECO:0000256" key="12">
    <source>
        <dbReference type="ARBA" id="ARBA00022833"/>
    </source>
</evidence>
<dbReference type="GeneID" id="17036573"/>
<keyword evidence="12" id="KW-0862">Zinc</keyword>
<comment type="subcellular location">
    <subcellularLocation>
        <location evidence="2">Endoplasmic reticulum membrane</location>
        <topology evidence="2">Multi-pass membrane protein</topology>
    </subcellularLocation>
</comment>
<evidence type="ECO:0000256" key="1">
    <source>
        <dbReference type="ARBA" id="ARBA00000900"/>
    </source>
</evidence>
<dbReference type="GO" id="GO:0008270">
    <property type="term" value="F:zinc ion binding"/>
    <property type="evidence" value="ECO:0007669"/>
    <property type="project" value="UniProtKB-KW"/>
</dbReference>
<dbReference type="RefSeq" id="XP_005643060.1">
    <property type="nucleotide sequence ID" value="XM_005643003.1"/>
</dbReference>
<dbReference type="Gene3D" id="3.30.40.10">
    <property type="entry name" value="Zinc/RING finger domain, C3HC4 (zinc finger)"/>
    <property type="match status" value="1"/>
</dbReference>
<dbReference type="GO" id="GO:0061630">
    <property type="term" value="F:ubiquitin protein ligase activity"/>
    <property type="evidence" value="ECO:0007669"/>
    <property type="project" value="UniProtKB-EC"/>
</dbReference>
<dbReference type="CDD" id="cd16479">
    <property type="entry name" value="RING-H2_synoviolin"/>
    <property type="match status" value="1"/>
</dbReference>
<evidence type="ECO:0000256" key="13">
    <source>
        <dbReference type="ARBA" id="ARBA00022989"/>
    </source>
</evidence>
<feature type="transmembrane region" description="Helical" evidence="16">
    <location>
        <begin position="39"/>
        <end position="60"/>
    </location>
</feature>
<comment type="pathway">
    <text evidence="3">Protein modification; protein ubiquitination.</text>
</comment>
<dbReference type="GO" id="GO:0043161">
    <property type="term" value="P:proteasome-mediated ubiquitin-dependent protein catabolic process"/>
    <property type="evidence" value="ECO:0007669"/>
    <property type="project" value="TreeGrafter"/>
</dbReference>
<keyword evidence="11" id="KW-0256">Endoplasmic reticulum</keyword>
<evidence type="ECO:0000256" key="14">
    <source>
        <dbReference type="ARBA" id="ARBA00023136"/>
    </source>
</evidence>
<evidence type="ECO:0000256" key="3">
    <source>
        <dbReference type="ARBA" id="ARBA00004906"/>
    </source>
</evidence>
<evidence type="ECO:0000256" key="15">
    <source>
        <dbReference type="PROSITE-ProRule" id="PRU00175"/>
    </source>
</evidence>
<dbReference type="GO" id="GO:0005789">
    <property type="term" value="C:endoplasmic reticulum membrane"/>
    <property type="evidence" value="ECO:0007669"/>
    <property type="project" value="UniProtKB-SubCell"/>
</dbReference>
<keyword evidence="19" id="KW-1185">Reference proteome</keyword>
<dbReference type="KEGG" id="csl:COCSUDRAFT_20585"/>
<proteinExistence type="inferred from homology"/>
<dbReference type="Proteomes" id="UP000007264">
    <property type="component" value="Unassembled WGS sequence"/>
</dbReference>
<evidence type="ECO:0000313" key="19">
    <source>
        <dbReference type="Proteomes" id="UP000007264"/>
    </source>
</evidence>
<gene>
    <name evidence="18" type="ORF">COCSUDRAFT_20585</name>
</gene>
<evidence type="ECO:0000256" key="16">
    <source>
        <dbReference type="SAM" id="Phobius"/>
    </source>
</evidence>
<name>I0YJE7_COCSC</name>
<dbReference type="InterPro" id="IPR058051">
    <property type="entry name" value="Znf_RING_synoviolin"/>
</dbReference>
<dbReference type="InterPro" id="IPR050731">
    <property type="entry name" value="HRD1_E3_ubiq-ligases"/>
</dbReference>
<sequence length="398" mass="45904">MGVKKYIGLSTVAALGVVYHAFSTREQFFPSVYYLSTSKIAIAVLGNFAFAAALCIYFLLTKIFLGTLREAEVERINNRISQAVMETCLAMTIFRDEFNVNFVAMFTILTFIKVFHWLVQDRVDYIETTPTVSRLSHARILVFMGILLSVDSAFLQYLISKTLAKSASVHLLFAFEYIIQASVIVSTFLKYVLSMIDNYMEGRWEHKGVYVFYLELVTDMLHLLVYLVFFVIVFTNYGLPLHLVRDLYWTFRNFRNRVADFLRYRRVTANMDERFGDATAEDLARCDGICIICREDLAPGARNKKLPCNHVFHMHCLRSWLERQQNCPTCRASVFRQPGPLEQVSRQNQGAQQQPAQAVRHSLVFIPHLLSDAPSTSWEHLCIGGVIWTPREPREHYI</sequence>
<protein>
    <recommendedName>
        <fullName evidence="5">RING-type E3 ubiquitin transferase</fullName>
        <ecNumber evidence="5">2.3.2.27</ecNumber>
    </recommendedName>
</protein>
<feature type="transmembrane region" description="Helical" evidence="16">
    <location>
        <begin position="98"/>
        <end position="118"/>
    </location>
</feature>
<dbReference type="Pfam" id="PF25563">
    <property type="entry name" value="TPR_SYVN1_N"/>
    <property type="match status" value="1"/>
</dbReference>
<keyword evidence="13 16" id="KW-1133">Transmembrane helix</keyword>
<dbReference type="InterPro" id="IPR057992">
    <property type="entry name" value="TPR_SYVN1_N"/>
</dbReference>
<evidence type="ECO:0000256" key="11">
    <source>
        <dbReference type="ARBA" id="ARBA00022824"/>
    </source>
</evidence>
<accession>I0YJE7</accession>
<evidence type="ECO:0000313" key="18">
    <source>
        <dbReference type="EMBL" id="EIE18516.1"/>
    </source>
</evidence>
<feature type="domain" description="RING-type" evidence="17">
    <location>
        <begin position="290"/>
        <end position="331"/>
    </location>
</feature>
<keyword evidence="7 16" id="KW-0812">Transmembrane</keyword>
<feature type="transmembrane region" description="Helical" evidence="16">
    <location>
        <begin position="223"/>
        <end position="244"/>
    </location>
</feature>
<evidence type="ECO:0000259" key="17">
    <source>
        <dbReference type="PROSITE" id="PS50089"/>
    </source>
</evidence>
<evidence type="ECO:0000256" key="10">
    <source>
        <dbReference type="ARBA" id="ARBA00022786"/>
    </source>
</evidence>
<dbReference type="OrthoDB" id="7759664at2759"/>
<dbReference type="SUPFAM" id="SSF57850">
    <property type="entry name" value="RING/U-box"/>
    <property type="match status" value="1"/>
</dbReference>
<keyword evidence="10" id="KW-0833">Ubl conjugation pathway</keyword>
<dbReference type="PANTHER" id="PTHR22763:SF184">
    <property type="entry name" value="E3 UBIQUITIN-PROTEIN LIGASE SYNOVIOLIN"/>
    <property type="match status" value="1"/>
</dbReference>
<evidence type="ECO:0000256" key="8">
    <source>
        <dbReference type="ARBA" id="ARBA00022723"/>
    </source>
</evidence>
<evidence type="ECO:0000256" key="6">
    <source>
        <dbReference type="ARBA" id="ARBA00022679"/>
    </source>
</evidence>
<comment type="caution">
    <text evidence="18">The sequence shown here is derived from an EMBL/GenBank/DDBJ whole genome shotgun (WGS) entry which is preliminary data.</text>
</comment>
<dbReference type="AlphaFoldDB" id="I0YJE7"/>
<dbReference type="SMART" id="SM00184">
    <property type="entry name" value="RING"/>
    <property type="match status" value="1"/>
</dbReference>
<evidence type="ECO:0000256" key="2">
    <source>
        <dbReference type="ARBA" id="ARBA00004477"/>
    </source>
</evidence>
<comment type="catalytic activity">
    <reaction evidence="1">
        <text>S-ubiquitinyl-[E2 ubiquitin-conjugating enzyme]-L-cysteine + [acceptor protein]-L-lysine = [E2 ubiquitin-conjugating enzyme]-L-cysteine + N(6)-ubiquitinyl-[acceptor protein]-L-lysine.</text>
        <dbReference type="EC" id="2.3.2.27"/>
    </reaction>
</comment>
<keyword evidence="14 16" id="KW-0472">Membrane</keyword>
<evidence type="ECO:0000256" key="5">
    <source>
        <dbReference type="ARBA" id="ARBA00012483"/>
    </source>
</evidence>
<dbReference type="STRING" id="574566.I0YJE7"/>
<keyword evidence="8" id="KW-0479">Metal-binding</keyword>
<dbReference type="InterPro" id="IPR013083">
    <property type="entry name" value="Znf_RING/FYVE/PHD"/>
</dbReference>
<dbReference type="Pfam" id="PF13639">
    <property type="entry name" value="zf-RING_2"/>
    <property type="match status" value="1"/>
</dbReference>
<evidence type="ECO:0000256" key="4">
    <source>
        <dbReference type="ARBA" id="ARBA00010089"/>
    </source>
</evidence>
<dbReference type="InterPro" id="IPR001841">
    <property type="entry name" value="Znf_RING"/>
</dbReference>
<keyword evidence="6" id="KW-0808">Transferase</keyword>
<organism evidence="18 19">
    <name type="scientific">Coccomyxa subellipsoidea (strain C-169)</name>
    <name type="common">Green microalga</name>
    <dbReference type="NCBI Taxonomy" id="574566"/>
    <lineage>
        <taxon>Eukaryota</taxon>
        <taxon>Viridiplantae</taxon>
        <taxon>Chlorophyta</taxon>
        <taxon>core chlorophytes</taxon>
        <taxon>Trebouxiophyceae</taxon>
        <taxon>Trebouxiophyceae incertae sedis</taxon>
        <taxon>Coccomyxaceae</taxon>
        <taxon>Coccomyxa</taxon>
        <taxon>Coccomyxa subellipsoidea</taxon>
    </lineage>
</organism>
<feature type="transmembrane region" description="Helical" evidence="16">
    <location>
        <begin position="171"/>
        <end position="193"/>
    </location>
</feature>
<dbReference type="PANTHER" id="PTHR22763">
    <property type="entry name" value="RING ZINC FINGER PROTEIN"/>
    <property type="match status" value="1"/>
</dbReference>
<evidence type="ECO:0000256" key="7">
    <source>
        <dbReference type="ARBA" id="ARBA00022692"/>
    </source>
</evidence>
<dbReference type="eggNOG" id="KOG0802">
    <property type="taxonomic scope" value="Eukaryota"/>
</dbReference>
<keyword evidence="9 15" id="KW-0863">Zinc-finger</keyword>
<dbReference type="GO" id="GO:0036503">
    <property type="term" value="P:ERAD pathway"/>
    <property type="evidence" value="ECO:0007669"/>
    <property type="project" value="TreeGrafter"/>
</dbReference>
<dbReference type="EC" id="2.3.2.27" evidence="5"/>
<dbReference type="EMBL" id="AGSI01000023">
    <property type="protein sequence ID" value="EIE18516.1"/>
    <property type="molecule type" value="Genomic_DNA"/>
</dbReference>
<comment type="similarity">
    <text evidence="4">Belongs to the HRD1 family.</text>
</comment>
<evidence type="ECO:0000256" key="9">
    <source>
        <dbReference type="ARBA" id="ARBA00022771"/>
    </source>
</evidence>
<reference evidence="18 19" key="1">
    <citation type="journal article" date="2012" name="Genome Biol.">
        <title>The genome of the polar eukaryotic microalga coccomyxa subellipsoidea reveals traits of cold adaptation.</title>
        <authorList>
            <person name="Blanc G."/>
            <person name="Agarkova I."/>
            <person name="Grimwood J."/>
            <person name="Kuo A."/>
            <person name="Brueggeman A."/>
            <person name="Dunigan D."/>
            <person name="Gurnon J."/>
            <person name="Ladunga I."/>
            <person name="Lindquist E."/>
            <person name="Lucas S."/>
            <person name="Pangilinan J."/>
            <person name="Proschold T."/>
            <person name="Salamov A."/>
            <person name="Schmutz J."/>
            <person name="Weeks D."/>
            <person name="Yamada T."/>
            <person name="Claverie J.M."/>
            <person name="Grigoriev I."/>
            <person name="Van Etten J."/>
            <person name="Lomsadze A."/>
            <person name="Borodovsky M."/>
        </authorList>
    </citation>
    <scope>NUCLEOTIDE SEQUENCE [LARGE SCALE GENOMIC DNA]</scope>
    <source>
        <strain evidence="18 19">C-169</strain>
    </source>
</reference>
<dbReference type="PROSITE" id="PS50089">
    <property type="entry name" value="ZF_RING_2"/>
    <property type="match status" value="1"/>
</dbReference>
<feature type="transmembrane region" description="Helical" evidence="16">
    <location>
        <begin position="138"/>
        <end position="159"/>
    </location>
</feature>